<evidence type="ECO:0000313" key="1">
    <source>
        <dbReference type="EMBL" id="VBB08593.1"/>
    </source>
</evidence>
<name>A0A498RES9_9FIRM</name>
<sequence length="70" mass="7926">MEKETMRVAKVQGVYFLYPPQLSLNQEPFLMAVLTKARTATEAAYSVVPNGDSFAFIPEEAAKMQKRWSI</sequence>
<keyword evidence="2" id="KW-1185">Reference proteome</keyword>
<dbReference type="Proteomes" id="UP000277811">
    <property type="component" value="Unassembled WGS sequence"/>
</dbReference>
<reference evidence="1 2" key="1">
    <citation type="submission" date="2018-06" db="EMBL/GenBank/DDBJ databases">
        <authorList>
            <person name="Strepis N."/>
        </authorList>
    </citation>
    <scope>NUCLEOTIDE SEQUENCE [LARGE SCALE GENOMIC DNA]</scope>
    <source>
        <strain evidence="1">LUCI</strain>
    </source>
</reference>
<evidence type="ECO:0000313" key="2">
    <source>
        <dbReference type="Proteomes" id="UP000277811"/>
    </source>
</evidence>
<proteinExistence type="predicted"/>
<gene>
    <name evidence="1" type="ORF">LUCI_3871</name>
</gene>
<protein>
    <submittedName>
        <fullName evidence="1">Uncharacterized protein</fullName>
    </submittedName>
</protein>
<organism evidence="1 2">
    <name type="scientific">Lucifera butyrica</name>
    <dbReference type="NCBI Taxonomy" id="1351585"/>
    <lineage>
        <taxon>Bacteria</taxon>
        <taxon>Bacillati</taxon>
        <taxon>Bacillota</taxon>
        <taxon>Negativicutes</taxon>
        <taxon>Veillonellales</taxon>
        <taxon>Veillonellaceae</taxon>
        <taxon>Lucifera</taxon>
    </lineage>
</organism>
<dbReference type="AlphaFoldDB" id="A0A498RES9"/>
<dbReference type="EMBL" id="UPPP01000094">
    <property type="protein sequence ID" value="VBB08593.1"/>
    <property type="molecule type" value="Genomic_DNA"/>
</dbReference>
<accession>A0A498RES9</accession>